<dbReference type="EMBL" id="MU854627">
    <property type="protein sequence ID" value="KAK4032288.1"/>
    <property type="molecule type" value="Genomic_DNA"/>
</dbReference>
<keyword evidence="2" id="KW-1133">Transmembrane helix</keyword>
<evidence type="ECO:0000313" key="4">
    <source>
        <dbReference type="Proteomes" id="UP001303115"/>
    </source>
</evidence>
<dbReference type="Proteomes" id="UP001303115">
    <property type="component" value="Unassembled WGS sequence"/>
</dbReference>
<organism evidence="3 4">
    <name type="scientific">Parachaetomium inaequale</name>
    <dbReference type="NCBI Taxonomy" id="2588326"/>
    <lineage>
        <taxon>Eukaryota</taxon>
        <taxon>Fungi</taxon>
        <taxon>Dikarya</taxon>
        <taxon>Ascomycota</taxon>
        <taxon>Pezizomycotina</taxon>
        <taxon>Sordariomycetes</taxon>
        <taxon>Sordariomycetidae</taxon>
        <taxon>Sordariales</taxon>
        <taxon>Chaetomiaceae</taxon>
        <taxon>Parachaetomium</taxon>
    </lineage>
</organism>
<evidence type="ECO:0000313" key="3">
    <source>
        <dbReference type="EMBL" id="KAK4032288.1"/>
    </source>
</evidence>
<name>A0AAN6P8H2_9PEZI</name>
<evidence type="ECO:0000256" key="2">
    <source>
        <dbReference type="SAM" id="Phobius"/>
    </source>
</evidence>
<feature type="transmembrane region" description="Helical" evidence="2">
    <location>
        <begin position="6"/>
        <end position="32"/>
    </location>
</feature>
<evidence type="ECO:0000256" key="1">
    <source>
        <dbReference type="SAM" id="MobiDB-lite"/>
    </source>
</evidence>
<feature type="region of interest" description="Disordered" evidence="1">
    <location>
        <begin position="66"/>
        <end position="151"/>
    </location>
</feature>
<accession>A0AAN6P8H2</accession>
<evidence type="ECO:0008006" key="5">
    <source>
        <dbReference type="Google" id="ProtNLM"/>
    </source>
</evidence>
<keyword evidence="2" id="KW-0812">Transmembrane</keyword>
<feature type="region of interest" description="Disordered" evidence="1">
    <location>
        <begin position="172"/>
        <end position="205"/>
    </location>
</feature>
<proteinExistence type="predicted"/>
<protein>
    <recommendedName>
        <fullName evidence="5">Transmembrane protein</fullName>
    </recommendedName>
</protein>
<keyword evidence="2" id="KW-0472">Membrane</keyword>
<keyword evidence="4" id="KW-1185">Reference proteome</keyword>
<feature type="compositionally biased region" description="Polar residues" evidence="1">
    <location>
        <begin position="119"/>
        <end position="131"/>
    </location>
</feature>
<gene>
    <name evidence="3" type="ORF">C8A01DRAFT_20627</name>
</gene>
<feature type="compositionally biased region" description="Pro residues" evidence="1">
    <location>
        <begin position="73"/>
        <end position="87"/>
    </location>
</feature>
<dbReference type="AlphaFoldDB" id="A0AAN6P8H2"/>
<feature type="compositionally biased region" description="Low complexity" evidence="1">
    <location>
        <begin position="132"/>
        <end position="145"/>
    </location>
</feature>
<sequence>MGQQISVPIAIAAIVATAVGTCLLSLLGYYLFTRRRKAKHREHEEEKEVNAALDRAIVSYIVKELPSPHGSAAPPPDRPQQSQPPPAMTTAVDAKMDSAEDGGLVVHSPQPPLQEEPRTTPTADQRQSLPRSETSMTGTSTTGTSRPLRQTASSHFIDSAERVYASILASPLERLKTRSSPQQEEPVPAARDDVGWPLPARESWL</sequence>
<reference evidence="4" key="1">
    <citation type="journal article" date="2023" name="Mol. Phylogenet. Evol.">
        <title>Genome-scale phylogeny and comparative genomics of the fungal order Sordariales.</title>
        <authorList>
            <person name="Hensen N."/>
            <person name="Bonometti L."/>
            <person name="Westerberg I."/>
            <person name="Brannstrom I.O."/>
            <person name="Guillou S."/>
            <person name="Cros-Aarteil S."/>
            <person name="Calhoun S."/>
            <person name="Haridas S."/>
            <person name="Kuo A."/>
            <person name="Mondo S."/>
            <person name="Pangilinan J."/>
            <person name="Riley R."/>
            <person name="LaButti K."/>
            <person name="Andreopoulos B."/>
            <person name="Lipzen A."/>
            <person name="Chen C."/>
            <person name="Yan M."/>
            <person name="Daum C."/>
            <person name="Ng V."/>
            <person name="Clum A."/>
            <person name="Steindorff A."/>
            <person name="Ohm R.A."/>
            <person name="Martin F."/>
            <person name="Silar P."/>
            <person name="Natvig D.O."/>
            <person name="Lalanne C."/>
            <person name="Gautier V."/>
            <person name="Ament-Velasquez S.L."/>
            <person name="Kruys A."/>
            <person name="Hutchinson M.I."/>
            <person name="Powell A.J."/>
            <person name="Barry K."/>
            <person name="Miller A.N."/>
            <person name="Grigoriev I.V."/>
            <person name="Debuchy R."/>
            <person name="Gladieux P."/>
            <person name="Hiltunen Thoren M."/>
            <person name="Johannesson H."/>
        </authorList>
    </citation>
    <scope>NUCLEOTIDE SEQUENCE [LARGE SCALE GENOMIC DNA]</scope>
    <source>
        <strain evidence="4">CBS 284.82</strain>
    </source>
</reference>
<comment type="caution">
    <text evidence="3">The sequence shown here is derived from an EMBL/GenBank/DDBJ whole genome shotgun (WGS) entry which is preliminary data.</text>
</comment>